<dbReference type="Proteomes" id="UP000187429">
    <property type="component" value="Unassembled WGS sequence"/>
</dbReference>
<gene>
    <name evidence="3" type="ORF">AYI69_g11185</name>
    <name evidence="2" type="ORF">AYI69_g11416</name>
</gene>
<keyword evidence="4" id="KW-1185">Reference proteome</keyword>
<dbReference type="EMBL" id="LSSM01007472">
    <property type="protein sequence ID" value="OMJ08129.1"/>
    <property type="molecule type" value="Genomic_DNA"/>
</dbReference>
<organism evidence="3 4">
    <name type="scientific">Smittium culicis</name>
    <dbReference type="NCBI Taxonomy" id="133412"/>
    <lineage>
        <taxon>Eukaryota</taxon>
        <taxon>Fungi</taxon>
        <taxon>Fungi incertae sedis</taxon>
        <taxon>Zoopagomycota</taxon>
        <taxon>Kickxellomycotina</taxon>
        <taxon>Harpellomycetes</taxon>
        <taxon>Harpellales</taxon>
        <taxon>Legeriomycetaceae</taxon>
        <taxon>Smittium</taxon>
    </lineage>
</organism>
<proteinExistence type="predicted"/>
<evidence type="ECO:0000313" key="4">
    <source>
        <dbReference type="Proteomes" id="UP000187429"/>
    </source>
</evidence>
<accession>A0A1R1X0I9</accession>
<name>A0A1R1X0I9_9FUNG</name>
<evidence type="ECO:0000313" key="2">
    <source>
        <dbReference type="EMBL" id="OMJ07576.1"/>
    </source>
</evidence>
<feature type="region of interest" description="Disordered" evidence="1">
    <location>
        <begin position="1"/>
        <end position="20"/>
    </location>
</feature>
<dbReference type="EMBL" id="LSSM01007626">
    <property type="protein sequence ID" value="OMJ07576.1"/>
    <property type="molecule type" value="Genomic_DNA"/>
</dbReference>
<sequence length="68" mass="7697">MVPNAPASATTDTSGTGCRITRNENGVLRLQRGWHSYTLPETTCTSLVKFQSNDADIMRYYQSNFREH</sequence>
<reference evidence="4" key="2">
    <citation type="submission" date="2017-01" db="EMBL/GenBank/DDBJ databases">
        <authorList>
            <person name="Wang Y."/>
            <person name="White M."/>
            <person name="Kvist S."/>
            <person name="Moncalvo J.-M."/>
        </authorList>
    </citation>
    <scope>NUCLEOTIDE SEQUENCE [LARGE SCALE GENOMIC DNA]</scope>
    <source>
        <strain evidence="4">ID-206-W2</strain>
    </source>
</reference>
<evidence type="ECO:0000256" key="1">
    <source>
        <dbReference type="SAM" id="MobiDB-lite"/>
    </source>
</evidence>
<evidence type="ECO:0000313" key="3">
    <source>
        <dbReference type="EMBL" id="OMJ08129.1"/>
    </source>
</evidence>
<protein>
    <submittedName>
        <fullName evidence="3">Uncharacterized protein</fullName>
    </submittedName>
</protein>
<reference evidence="3" key="1">
    <citation type="submission" date="2017-01" db="EMBL/GenBank/DDBJ databases">
        <authorList>
            <person name="Mah S.A."/>
            <person name="Swanson W.J."/>
            <person name="Moy G.W."/>
            <person name="Vacquier V.D."/>
        </authorList>
    </citation>
    <scope>NUCLEOTIDE SEQUENCE [LARGE SCALE GENOMIC DNA]</scope>
    <source>
        <strain evidence="3">ID-206-W2</strain>
    </source>
</reference>
<dbReference type="AlphaFoldDB" id="A0A1R1X0I9"/>
<feature type="compositionally biased region" description="Polar residues" evidence="1">
    <location>
        <begin position="7"/>
        <end position="16"/>
    </location>
</feature>
<comment type="caution">
    <text evidence="3">The sequence shown here is derived from an EMBL/GenBank/DDBJ whole genome shotgun (WGS) entry which is preliminary data.</text>
</comment>